<keyword evidence="10" id="KW-0067">ATP-binding</keyword>
<organism evidence="10 11">
    <name type="scientific">Desulfurispirillum indicum (strain ATCC BAA-1389 / DSM 22839 / S5)</name>
    <dbReference type="NCBI Taxonomy" id="653733"/>
    <lineage>
        <taxon>Bacteria</taxon>
        <taxon>Pseudomonadati</taxon>
        <taxon>Chrysiogenota</taxon>
        <taxon>Chrysiogenia</taxon>
        <taxon>Chrysiogenales</taxon>
        <taxon>Chrysiogenaceae</taxon>
        <taxon>Desulfurispirillum</taxon>
    </lineage>
</organism>
<dbReference type="Pfam" id="PF00512">
    <property type="entry name" value="HisKA"/>
    <property type="match status" value="1"/>
</dbReference>
<reference evidence="10 11" key="1">
    <citation type="submission" date="2010-12" db="EMBL/GenBank/DDBJ databases">
        <title>Complete sequence of Desulfurispirillum indicum S5.</title>
        <authorList>
            <consortium name="US DOE Joint Genome Institute"/>
            <person name="Lucas S."/>
            <person name="Copeland A."/>
            <person name="Lapidus A."/>
            <person name="Cheng J.-F."/>
            <person name="Goodwin L."/>
            <person name="Pitluck S."/>
            <person name="Chertkov O."/>
            <person name="Held B."/>
            <person name="Detter J.C."/>
            <person name="Han C."/>
            <person name="Tapia R."/>
            <person name="Land M."/>
            <person name="Hauser L."/>
            <person name="Kyrpides N."/>
            <person name="Ivanova N."/>
            <person name="Mikhailova N."/>
            <person name="Haggblom M."/>
            <person name="Rauschenbach I."/>
            <person name="Bini E."/>
            <person name="Woyke T."/>
        </authorList>
    </citation>
    <scope>NUCLEOTIDE SEQUENCE [LARGE SCALE GENOMIC DNA]</scope>
    <source>
        <strain evidence="11">ATCC BAA-1389 / DSM 22839 / S5</strain>
    </source>
</reference>
<dbReference type="PANTHER" id="PTHR43711">
    <property type="entry name" value="TWO-COMPONENT HISTIDINE KINASE"/>
    <property type="match status" value="1"/>
</dbReference>
<feature type="coiled-coil region" evidence="7">
    <location>
        <begin position="336"/>
        <end position="384"/>
    </location>
</feature>
<dbReference type="InterPro" id="IPR003661">
    <property type="entry name" value="HisK_dim/P_dom"/>
</dbReference>
<dbReference type="Gene3D" id="1.10.287.130">
    <property type="match status" value="1"/>
</dbReference>
<dbReference type="SMART" id="SM00387">
    <property type="entry name" value="HATPase_c"/>
    <property type="match status" value="1"/>
</dbReference>
<evidence type="ECO:0000313" key="11">
    <source>
        <dbReference type="Proteomes" id="UP000002572"/>
    </source>
</evidence>
<dbReference type="InParanoid" id="E6W7C1"/>
<dbReference type="SUPFAM" id="SSF47384">
    <property type="entry name" value="Homodimeric domain of signal transducing histidine kinase"/>
    <property type="match status" value="1"/>
</dbReference>
<dbReference type="Proteomes" id="UP000002572">
    <property type="component" value="Chromosome"/>
</dbReference>
<proteinExistence type="predicted"/>
<keyword evidence="7" id="KW-0175">Coiled coil</keyword>
<dbReference type="HOGENOM" id="CLU_441277_0_0_0"/>
<keyword evidence="8" id="KW-0472">Membrane</keyword>
<dbReference type="AlphaFoldDB" id="E6W7C1"/>
<keyword evidence="5" id="KW-0418">Kinase</keyword>
<evidence type="ECO:0000313" key="10">
    <source>
        <dbReference type="EMBL" id="ADU66288.1"/>
    </source>
</evidence>
<dbReference type="SMART" id="SM00388">
    <property type="entry name" value="HisKA"/>
    <property type="match status" value="1"/>
</dbReference>
<dbReference type="eggNOG" id="COG2205">
    <property type="taxonomic scope" value="Bacteria"/>
</dbReference>
<protein>
    <recommendedName>
        <fullName evidence="2">histidine kinase</fullName>
        <ecNumber evidence="2">2.7.13.3</ecNumber>
    </recommendedName>
</protein>
<keyword evidence="8" id="KW-1133">Transmembrane helix</keyword>
<evidence type="ECO:0000256" key="5">
    <source>
        <dbReference type="ARBA" id="ARBA00022777"/>
    </source>
</evidence>
<dbReference type="GO" id="GO:0000155">
    <property type="term" value="F:phosphorelay sensor kinase activity"/>
    <property type="evidence" value="ECO:0007669"/>
    <property type="project" value="InterPro"/>
</dbReference>
<dbReference type="PRINTS" id="PR00344">
    <property type="entry name" value="BCTRLSENSOR"/>
</dbReference>
<comment type="catalytic activity">
    <reaction evidence="1">
        <text>ATP + protein L-histidine = ADP + protein N-phospho-L-histidine.</text>
        <dbReference type="EC" id="2.7.13.3"/>
    </reaction>
</comment>
<dbReference type="RefSeq" id="WP_013506169.1">
    <property type="nucleotide sequence ID" value="NC_014836.1"/>
</dbReference>
<gene>
    <name evidence="10" type="ordered locus">Selin_1556</name>
</gene>
<evidence type="ECO:0000259" key="9">
    <source>
        <dbReference type="PROSITE" id="PS50109"/>
    </source>
</evidence>
<dbReference type="PROSITE" id="PS50109">
    <property type="entry name" value="HIS_KIN"/>
    <property type="match status" value="1"/>
</dbReference>
<dbReference type="Gene3D" id="3.30.565.10">
    <property type="entry name" value="Histidine kinase-like ATPase, C-terminal domain"/>
    <property type="match status" value="1"/>
</dbReference>
<name>E6W7C1_DESIS</name>
<dbReference type="EMBL" id="CP002432">
    <property type="protein sequence ID" value="ADU66288.1"/>
    <property type="molecule type" value="Genomic_DNA"/>
</dbReference>
<dbReference type="GO" id="GO:0005524">
    <property type="term" value="F:ATP binding"/>
    <property type="evidence" value="ECO:0007669"/>
    <property type="project" value="UniProtKB-KW"/>
</dbReference>
<dbReference type="InterPro" id="IPR036097">
    <property type="entry name" value="HisK_dim/P_sf"/>
</dbReference>
<evidence type="ECO:0000256" key="8">
    <source>
        <dbReference type="SAM" id="Phobius"/>
    </source>
</evidence>
<keyword evidence="6" id="KW-0902">Two-component regulatory system</keyword>
<evidence type="ECO:0000256" key="6">
    <source>
        <dbReference type="ARBA" id="ARBA00023012"/>
    </source>
</evidence>
<dbReference type="CDD" id="cd00082">
    <property type="entry name" value="HisKA"/>
    <property type="match status" value="1"/>
</dbReference>
<evidence type="ECO:0000256" key="3">
    <source>
        <dbReference type="ARBA" id="ARBA00022553"/>
    </source>
</evidence>
<keyword evidence="3" id="KW-0597">Phosphoprotein</keyword>
<feature type="domain" description="Histidine kinase" evidence="9">
    <location>
        <begin position="398"/>
        <end position="616"/>
    </location>
</feature>
<keyword evidence="10" id="KW-0547">Nucleotide-binding</keyword>
<evidence type="ECO:0000256" key="2">
    <source>
        <dbReference type="ARBA" id="ARBA00012438"/>
    </source>
</evidence>
<dbReference type="OrthoDB" id="568844at2"/>
<dbReference type="EC" id="2.7.13.3" evidence="2"/>
<dbReference type="SUPFAM" id="SSF55874">
    <property type="entry name" value="ATPase domain of HSP90 chaperone/DNA topoisomerase II/histidine kinase"/>
    <property type="match status" value="1"/>
</dbReference>
<accession>E6W7C1</accession>
<evidence type="ECO:0000256" key="4">
    <source>
        <dbReference type="ARBA" id="ARBA00022679"/>
    </source>
</evidence>
<dbReference type="InterPro" id="IPR005467">
    <property type="entry name" value="His_kinase_dom"/>
</dbReference>
<dbReference type="Pfam" id="PF02518">
    <property type="entry name" value="HATPase_c"/>
    <property type="match status" value="1"/>
</dbReference>
<dbReference type="InterPro" id="IPR050736">
    <property type="entry name" value="Sensor_HK_Regulatory"/>
</dbReference>
<dbReference type="STRING" id="653733.Selin_1556"/>
<dbReference type="InterPro" id="IPR036890">
    <property type="entry name" value="HATPase_C_sf"/>
</dbReference>
<keyword evidence="11" id="KW-1185">Reference proteome</keyword>
<sequence length="619" mass="71034">MQKRKSLARHIFLPVLALSALSIIAVNVLMYASLFSAVEKNLRDGMASVINSHLHVHFDYYIDQIVTDMRFTTQRFFLDEQWRDSDAFSEHIEQLKDRYHAAEVFMYCPASGTSYVNPQGLSRSSWELSSPARPVFSIHSDQRKARLSVPAENGSNDCGFMGMDFSLETVLEQVDFDVLGQVSRYVIFDQGQAWFSGEHSDNRRWLELVRQKRVAGTHFFPSLNGRDKAFTFITPLQDIGWYLAVEIPRSQFTRNYYLTFQWISLIIVLFIVLLVIAILAILYLRVKKPLSSIIEALRSYDPAAPFDFKALSSFSREYHDIAFAFSFMDGRLKNTYAQLQRSQQHLQQVNQSLEQLVASKTWELEEKIREIQVINQDLSQAKEDAIQSLNIRSEFMANVSHELKTPLNSIINFTDQILEDFDEMLSDDELQAEYHGYLERVLSNARHLLALINDLLLYSKADSSKLDYEMEWQNVVPLLGDCLEDFHPMAQQKHIQLHLEVPKKLYVCIDELRFLQVLQNLISNAIKFTDSGSVNVRASDETGRVVVEVADTGRGIPTEKMPVIFDPFSQLNRFDQGTGLGLGLVKKMCEGMDIRIEIDSEVGRGTTFRLLFDRTPPAQ</sequence>
<feature type="transmembrane region" description="Helical" evidence="8">
    <location>
        <begin position="12"/>
        <end position="34"/>
    </location>
</feature>
<evidence type="ECO:0000256" key="7">
    <source>
        <dbReference type="SAM" id="Coils"/>
    </source>
</evidence>
<dbReference type="PANTHER" id="PTHR43711:SF26">
    <property type="entry name" value="SENSOR HISTIDINE KINASE RCSC"/>
    <property type="match status" value="1"/>
</dbReference>
<dbReference type="InterPro" id="IPR004358">
    <property type="entry name" value="Sig_transdc_His_kin-like_C"/>
</dbReference>
<evidence type="ECO:0000256" key="1">
    <source>
        <dbReference type="ARBA" id="ARBA00000085"/>
    </source>
</evidence>
<keyword evidence="4" id="KW-0808">Transferase</keyword>
<keyword evidence="8" id="KW-0812">Transmembrane</keyword>
<dbReference type="KEGG" id="din:Selin_1556"/>
<feature type="transmembrane region" description="Helical" evidence="8">
    <location>
        <begin position="262"/>
        <end position="284"/>
    </location>
</feature>
<dbReference type="InterPro" id="IPR003594">
    <property type="entry name" value="HATPase_dom"/>
</dbReference>